<dbReference type="GO" id="GO:0034196">
    <property type="term" value="P:acylglycerol transport"/>
    <property type="evidence" value="ECO:0007669"/>
    <property type="project" value="InterPro"/>
</dbReference>
<evidence type="ECO:0008006" key="3">
    <source>
        <dbReference type="Google" id="ProtNLM"/>
    </source>
</evidence>
<dbReference type="GO" id="GO:1990052">
    <property type="term" value="P:ER to chloroplast lipid transport"/>
    <property type="evidence" value="ECO:0000318"/>
    <property type="project" value="GO_Central"/>
</dbReference>
<dbReference type="InterPro" id="IPR044160">
    <property type="entry name" value="TGD4-like"/>
</dbReference>
<accession>A0A2C9WB15</accession>
<organism evidence="1 2">
    <name type="scientific">Manihot esculenta</name>
    <name type="common">Cassava</name>
    <name type="synonym">Jatropha manihot</name>
    <dbReference type="NCBI Taxonomy" id="3983"/>
    <lineage>
        <taxon>Eukaryota</taxon>
        <taxon>Viridiplantae</taxon>
        <taxon>Streptophyta</taxon>
        <taxon>Embryophyta</taxon>
        <taxon>Tracheophyta</taxon>
        <taxon>Spermatophyta</taxon>
        <taxon>Magnoliopsida</taxon>
        <taxon>eudicotyledons</taxon>
        <taxon>Gunneridae</taxon>
        <taxon>Pentapetalae</taxon>
        <taxon>rosids</taxon>
        <taxon>fabids</taxon>
        <taxon>Malpighiales</taxon>
        <taxon>Euphorbiaceae</taxon>
        <taxon>Crotonoideae</taxon>
        <taxon>Manihoteae</taxon>
        <taxon>Manihot</taxon>
    </lineage>
</organism>
<gene>
    <name evidence="1" type="ORF">MANES_03G212100v8</name>
</gene>
<dbReference type="Gramene" id="Manes.03G212100.1.v8.1">
    <property type="protein sequence ID" value="Manes.03G212100.1.v8.1.CDS"/>
    <property type="gene ID" value="Manes.03G212100.v8.1"/>
</dbReference>
<dbReference type="EMBL" id="CM004389">
    <property type="protein sequence ID" value="OAY56228.1"/>
    <property type="molecule type" value="Genomic_DNA"/>
</dbReference>
<dbReference type="GO" id="GO:0070300">
    <property type="term" value="F:phosphatidic acid binding"/>
    <property type="evidence" value="ECO:0000318"/>
    <property type="project" value="GO_Central"/>
</dbReference>
<dbReference type="PANTHER" id="PTHR34954">
    <property type="entry name" value="EXPRESSED PROTEIN"/>
    <property type="match status" value="1"/>
</dbReference>
<name>A0A2C9WB15_MANES</name>
<dbReference type="AlphaFoldDB" id="A0A2C9WB15"/>
<evidence type="ECO:0000313" key="2">
    <source>
        <dbReference type="Proteomes" id="UP000091857"/>
    </source>
</evidence>
<evidence type="ECO:0000313" key="1">
    <source>
        <dbReference type="EMBL" id="OAY56228.1"/>
    </source>
</evidence>
<sequence>MKKIRWAMDGGFWELDVSTPVTLEGEARAVPGDPLPLGLSRGTKLSRSKQIHFFQRFMSAPFIPSYSPATPAHGGGGFSLQRVLAIPMFNQNWFGTLLGQFNLQKFVSSINESGALRSSDSSRLHTICRHLRDKSLYALGFCSELLLTPDDTLLFSLDTYGHSRTMRKKAILHHKLLNHNLTLEAVSPGLFVDKSGNYWDVPFSMALDLASIASDSGASYHLCTHYNRGSPKLFEGGHTLEVPAALLPGFSVKSAFSLKKNVDIWRSKAQKLKTVQPFDLFLSNPHISASGIIGAAMTACLGDNSVRSQEVDDPQGFKGLYLHTPGVKSALLADIFSSVSFTAQHGNFQRLFLDLTRFHVHLDFPSGSKFLSGAAKLAQDFFNSKQPSVEAVREICPNATISLQQQIAGPFSFRVDSGIVIDWKNKDWHLRTHDPVFAMEYALQALGSVKAIAWYSPKQQEFMLELRFFE</sequence>
<dbReference type="PANTHER" id="PTHR34954:SF4">
    <property type="entry name" value="PROTEIN TRIGALACTOSYLDIACYLGLYCEROL 4, CHLOROPLASTIC"/>
    <property type="match status" value="1"/>
</dbReference>
<dbReference type="Proteomes" id="UP000091857">
    <property type="component" value="Chromosome 3"/>
</dbReference>
<dbReference type="GO" id="GO:0009941">
    <property type="term" value="C:chloroplast envelope"/>
    <property type="evidence" value="ECO:0000318"/>
    <property type="project" value="GO_Central"/>
</dbReference>
<dbReference type="OrthoDB" id="512148at2759"/>
<comment type="caution">
    <text evidence="1">The sequence shown here is derived from an EMBL/GenBank/DDBJ whole genome shotgun (WGS) entry which is preliminary data.</text>
</comment>
<protein>
    <recommendedName>
        <fullName evidence="3">Protein TRIGALACTOSYLDIACYLGLYCEROL 4, chloroplastic</fullName>
    </recommendedName>
</protein>
<dbReference type="STRING" id="3983.A0A2C9WB15"/>
<proteinExistence type="predicted"/>
<keyword evidence="2" id="KW-1185">Reference proteome</keyword>
<reference evidence="2" key="1">
    <citation type="journal article" date="2016" name="Nat. Biotechnol.">
        <title>Sequencing wild and cultivated cassava and related species reveals extensive interspecific hybridization and genetic diversity.</title>
        <authorList>
            <person name="Bredeson J.V."/>
            <person name="Lyons J.B."/>
            <person name="Prochnik S.E."/>
            <person name="Wu G.A."/>
            <person name="Ha C.M."/>
            <person name="Edsinger-Gonzales E."/>
            <person name="Grimwood J."/>
            <person name="Schmutz J."/>
            <person name="Rabbi I.Y."/>
            <person name="Egesi C."/>
            <person name="Nauluvula P."/>
            <person name="Lebot V."/>
            <person name="Ndunguru J."/>
            <person name="Mkamilo G."/>
            <person name="Bart R.S."/>
            <person name="Setter T.L."/>
            <person name="Gleadow R.M."/>
            <person name="Kulakow P."/>
            <person name="Ferguson M.E."/>
            <person name="Rounsley S."/>
            <person name="Rokhsar D.S."/>
        </authorList>
    </citation>
    <scope>NUCLEOTIDE SEQUENCE [LARGE SCALE GENOMIC DNA]</scope>
    <source>
        <strain evidence="2">cv. AM560-2</strain>
    </source>
</reference>
<dbReference type="OMA" id="MDGGGFW"/>